<dbReference type="AlphaFoldDB" id="A0A1V1NYP8"/>
<keyword evidence="1" id="KW-0472">Membrane</keyword>
<protein>
    <submittedName>
        <fullName evidence="2">Uncharacterized protein</fullName>
    </submittedName>
</protein>
<keyword evidence="1" id="KW-1133">Transmembrane helix</keyword>
<dbReference type="Proteomes" id="UP000189670">
    <property type="component" value="Unassembled WGS sequence"/>
</dbReference>
<proteinExistence type="predicted"/>
<keyword evidence="1" id="KW-0812">Transmembrane</keyword>
<evidence type="ECO:0000256" key="1">
    <source>
        <dbReference type="SAM" id="Phobius"/>
    </source>
</evidence>
<sequence>MKLPIQINLKDLSVKQNRIYLQYDNHAYPMKLPGLEDFNTNKENGRKLMHYLLTSKFSGASHFKFEHDLCTIQMVEPFNHVIIPHDPEPDSSFTILPFHHSLPCNGIQLNMLLLITLLIMNLLFYI</sequence>
<dbReference type="EMBL" id="ATBP01001289">
    <property type="protein sequence ID" value="ETR67626.1"/>
    <property type="molecule type" value="Genomic_DNA"/>
</dbReference>
<reference evidence="3" key="1">
    <citation type="submission" date="2012-11" db="EMBL/GenBank/DDBJ databases">
        <authorList>
            <person name="Lucero-Rivera Y.E."/>
            <person name="Tovar-Ramirez D."/>
        </authorList>
    </citation>
    <scope>NUCLEOTIDE SEQUENCE [LARGE SCALE GENOMIC DNA]</scope>
    <source>
        <strain evidence="3">Araruama</strain>
    </source>
</reference>
<feature type="transmembrane region" description="Helical" evidence="1">
    <location>
        <begin position="107"/>
        <end position="125"/>
    </location>
</feature>
<comment type="caution">
    <text evidence="2">The sequence shown here is derived from an EMBL/GenBank/DDBJ whole genome shotgun (WGS) entry which is preliminary data.</text>
</comment>
<organism evidence="2 3">
    <name type="scientific">Candidatus Magnetoglobus multicellularis str. Araruama</name>
    <dbReference type="NCBI Taxonomy" id="890399"/>
    <lineage>
        <taxon>Bacteria</taxon>
        <taxon>Pseudomonadati</taxon>
        <taxon>Thermodesulfobacteriota</taxon>
        <taxon>Desulfobacteria</taxon>
        <taxon>Desulfobacterales</taxon>
        <taxon>Desulfobacteraceae</taxon>
        <taxon>Candidatus Magnetoglobus</taxon>
    </lineage>
</organism>
<name>A0A1V1NYP8_9BACT</name>
<accession>A0A1V1NYP8</accession>
<evidence type="ECO:0000313" key="2">
    <source>
        <dbReference type="EMBL" id="ETR67626.1"/>
    </source>
</evidence>
<gene>
    <name evidence="2" type="ORF">OMM_11386</name>
</gene>
<evidence type="ECO:0000313" key="3">
    <source>
        <dbReference type="Proteomes" id="UP000189670"/>
    </source>
</evidence>